<dbReference type="GO" id="GO:0006139">
    <property type="term" value="P:nucleobase-containing compound metabolic process"/>
    <property type="evidence" value="ECO:0007669"/>
    <property type="project" value="InterPro"/>
</dbReference>
<dbReference type="EMBL" id="NLAX01000008">
    <property type="protein sequence ID" value="PKS10807.1"/>
    <property type="molecule type" value="Genomic_DNA"/>
</dbReference>
<dbReference type="CDD" id="cd06141">
    <property type="entry name" value="WRN_exo"/>
    <property type="match status" value="1"/>
</dbReference>
<gene>
    <name evidence="5" type="ORF">jhhlp_002564</name>
</gene>
<keyword evidence="1" id="KW-0540">Nuclease</keyword>
<dbReference type="Proteomes" id="UP000233524">
    <property type="component" value="Unassembled WGS sequence"/>
</dbReference>
<dbReference type="GO" id="GO:0005634">
    <property type="term" value="C:nucleus"/>
    <property type="evidence" value="ECO:0007669"/>
    <property type="project" value="TreeGrafter"/>
</dbReference>
<evidence type="ECO:0000256" key="2">
    <source>
        <dbReference type="ARBA" id="ARBA00022801"/>
    </source>
</evidence>
<evidence type="ECO:0000259" key="4">
    <source>
        <dbReference type="SMART" id="SM00474"/>
    </source>
</evidence>
<feature type="domain" description="3'-5' exonuclease" evidence="4">
    <location>
        <begin position="139"/>
        <end position="327"/>
    </location>
</feature>
<keyword evidence="6" id="KW-1185">Reference proteome</keyword>
<evidence type="ECO:0000313" key="5">
    <source>
        <dbReference type="EMBL" id="PKS10807.1"/>
    </source>
</evidence>
<proteinExistence type="predicted"/>
<dbReference type="Gene3D" id="3.30.420.10">
    <property type="entry name" value="Ribonuclease H-like superfamily/Ribonuclease H"/>
    <property type="match status" value="1"/>
</dbReference>
<dbReference type="SUPFAM" id="SSF53098">
    <property type="entry name" value="Ribonuclease H-like"/>
    <property type="match status" value="1"/>
</dbReference>
<keyword evidence="2" id="KW-0378">Hydrolase</keyword>
<accession>A0A2N3NEI7</accession>
<dbReference type="InParanoid" id="A0A2N3NEI7"/>
<dbReference type="InterPro" id="IPR002562">
    <property type="entry name" value="3'-5'_exonuclease_dom"/>
</dbReference>
<dbReference type="GO" id="GO:0008408">
    <property type="term" value="F:3'-5' exonuclease activity"/>
    <property type="evidence" value="ECO:0007669"/>
    <property type="project" value="InterPro"/>
</dbReference>
<dbReference type="AlphaFoldDB" id="A0A2N3NEI7"/>
<evidence type="ECO:0000256" key="3">
    <source>
        <dbReference type="SAM" id="MobiDB-lite"/>
    </source>
</evidence>
<reference evidence="5 6" key="1">
    <citation type="journal article" date="2017" name="G3 (Bethesda)">
        <title>First Draft Genome Sequence of the Pathogenic Fungus Lomentospora prolificans (Formerly Scedosporium prolificans).</title>
        <authorList>
            <person name="Luo R."/>
            <person name="Zimin A."/>
            <person name="Workman R."/>
            <person name="Fan Y."/>
            <person name="Pertea G."/>
            <person name="Grossman N."/>
            <person name="Wear M.P."/>
            <person name="Jia B."/>
            <person name="Miller H."/>
            <person name="Casadevall A."/>
            <person name="Timp W."/>
            <person name="Zhang S.X."/>
            <person name="Salzberg S.L."/>
        </authorList>
    </citation>
    <scope>NUCLEOTIDE SEQUENCE [LARGE SCALE GENOMIC DNA]</scope>
    <source>
        <strain evidence="5 6">JHH-5317</strain>
    </source>
</reference>
<dbReference type="InterPro" id="IPR051132">
    <property type="entry name" value="3-5_Exonuclease_domain"/>
</dbReference>
<feature type="compositionally biased region" description="Polar residues" evidence="3">
    <location>
        <begin position="525"/>
        <end position="538"/>
    </location>
</feature>
<evidence type="ECO:0000256" key="1">
    <source>
        <dbReference type="ARBA" id="ARBA00022722"/>
    </source>
</evidence>
<dbReference type="GO" id="GO:0003676">
    <property type="term" value="F:nucleic acid binding"/>
    <property type="evidence" value="ECO:0007669"/>
    <property type="project" value="InterPro"/>
</dbReference>
<dbReference type="OrthoDB" id="1920326at2759"/>
<dbReference type="Pfam" id="PF01612">
    <property type="entry name" value="DNA_pol_A_exo1"/>
    <property type="match status" value="1"/>
</dbReference>
<comment type="caution">
    <text evidence="5">The sequence shown here is derived from an EMBL/GenBank/DDBJ whole genome shotgun (WGS) entry which is preliminary data.</text>
</comment>
<protein>
    <recommendedName>
        <fullName evidence="4">3'-5' exonuclease domain-containing protein</fullName>
    </recommendedName>
</protein>
<dbReference type="InterPro" id="IPR012337">
    <property type="entry name" value="RNaseH-like_sf"/>
</dbReference>
<organism evidence="5 6">
    <name type="scientific">Lomentospora prolificans</name>
    <dbReference type="NCBI Taxonomy" id="41688"/>
    <lineage>
        <taxon>Eukaryota</taxon>
        <taxon>Fungi</taxon>
        <taxon>Dikarya</taxon>
        <taxon>Ascomycota</taxon>
        <taxon>Pezizomycotina</taxon>
        <taxon>Sordariomycetes</taxon>
        <taxon>Hypocreomycetidae</taxon>
        <taxon>Microascales</taxon>
        <taxon>Microascaceae</taxon>
        <taxon>Lomentospora</taxon>
    </lineage>
</organism>
<dbReference type="FunFam" id="3.30.420.10:FF:000100">
    <property type="entry name" value="3'-5' exonuclease/helicase (Wrn), putative"/>
    <property type="match status" value="1"/>
</dbReference>
<sequence>MSSSPASRLWDPAVGIRFAPRQDAVVYPVLDLSRVYSTGTTHGQSEPSLIDEEPLGSSPRLNLSGAPGPSDGIDFDSEAESVESGQSTIEVPVTSLEYNISPELFKKAKNAKEGSPESFWSYTMYRGPIVDGVEKRVKVHYCKTKHSTEKACQYFLNEKVIGFDLEWEADATADQGPKRNVSLIQIASPSRIGLFHVAQFPARDVMVAPSFKKLMEDPGVTKAGVAIRNDATRLSKFLKIESRGLFELSHLYRLVKYSSIGMPRMVNKKLVPLARQVEEYLGLPLFKGQDVRSSKWSKSLNMSQILYSASDAYVGLQLYYALEKEREALDPCPPRPFHAELDLPIRLSYNVTAPNLPSATEVTDSEAADGDTAVLEGSPAALVKRGDVVAGDTTGSSTKRRVKKPKLFTTSTASNDSRVAAAENWVIQYRASKTEVIATPAQLRSYRIWHENPNLDPGAIAKILRDPPLHTTTVAGYILKSITSESLPYDRARLQTQVFSVVSKPRLESLGYKDLYEAAKEDGSSHTPNDLNENAPSL</sequence>
<dbReference type="VEuPathDB" id="FungiDB:jhhlp_002564"/>
<dbReference type="PANTHER" id="PTHR13620">
    <property type="entry name" value="3-5 EXONUCLEASE"/>
    <property type="match status" value="1"/>
</dbReference>
<evidence type="ECO:0000313" key="6">
    <source>
        <dbReference type="Proteomes" id="UP000233524"/>
    </source>
</evidence>
<name>A0A2N3NEI7_9PEZI</name>
<dbReference type="STRING" id="41688.A0A2N3NEI7"/>
<dbReference type="SMART" id="SM00474">
    <property type="entry name" value="35EXOc"/>
    <property type="match status" value="1"/>
</dbReference>
<dbReference type="PANTHER" id="PTHR13620:SF104">
    <property type="entry name" value="EXONUCLEASE 3'-5' DOMAIN-CONTAINING PROTEIN 2"/>
    <property type="match status" value="1"/>
</dbReference>
<feature type="compositionally biased region" description="Polar residues" evidence="3">
    <location>
        <begin position="38"/>
        <end position="47"/>
    </location>
</feature>
<dbReference type="GO" id="GO:0005737">
    <property type="term" value="C:cytoplasm"/>
    <property type="evidence" value="ECO:0007669"/>
    <property type="project" value="TreeGrafter"/>
</dbReference>
<feature type="region of interest" description="Disordered" evidence="3">
    <location>
        <begin position="519"/>
        <end position="538"/>
    </location>
</feature>
<dbReference type="InterPro" id="IPR036397">
    <property type="entry name" value="RNaseH_sf"/>
</dbReference>
<feature type="region of interest" description="Disordered" evidence="3">
    <location>
        <begin position="38"/>
        <end position="87"/>
    </location>
</feature>